<dbReference type="AlphaFoldDB" id="A0A095C2Q8"/>
<protein>
    <submittedName>
        <fullName evidence="2">Uncharacterized protein</fullName>
    </submittedName>
</protein>
<gene>
    <name evidence="2" type="ORF">CNBG_1028</name>
</gene>
<dbReference type="RefSeq" id="XP_062881149.1">
    <property type="nucleotide sequence ID" value="XM_063025194.1"/>
</dbReference>
<feature type="compositionally biased region" description="Basic and acidic residues" evidence="1">
    <location>
        <begin position="244"/>
        <end position="256"/>
    </location>
</feature>
<feature type="compositionally biased region" description="Basic and acidic residues" evidence="1">
    <location>
        <begin position="278"/>
        <end position="300"/>
    </location>
</feature>
<proteinExistence type="predicted"/>
<organism evidence="2 3">
    <name type="scientific">Cryptococcus deuterogattii (strain R265)</name>
    <name type="common">Cryptococcus gattii VGII (strain R265)</name>
    <dbReference type="NCBI Taxonomy" id="294750"/>
    <lineage>
        <taxon>Eukaryota</taxon>
        <taxon>Fungi</taxon>
        <taxon>Dikarya</taxon>
        <taxon>Basidiomycota</taxon>
        <taxon>Agaricomycotina</taxon>
        <taxon>Tremellomycetes</taxon>
        <taxon>Tremellales</taxon>
        <taxon>Cryptococcaceae</taxon>
        <taxon>Cryptococcus</taxon>
        <taxon>Cryptococcus gattii species complex</taxon>
    </lineage>
</organism>
<evidence type="ECO:0000313" key="3">
    <source>
        <dbReference type="Proteomes" id="UP000029445"/>
    </source>
</evidence>
<reference evidence="2 3" key="1">
    <citation type="journal article" date="2011" name="MBio">
        <title>Genome variation in Cryptococcus gattii, an emerging pathogen of immunocompetent hosts.</title>
        <authorList>
            <person name="D'Souza C.A."/>
            <person name="Kronstad J.W."/>
            <person name="Taylor G."/>
            <person name="Warren R."/>
            <person name="Yuen M."/>
            <person name="Hu G."/>
            <person name="Jung W.H."/>
            <person name="Sham A."/>
            <person name="Kidd S.E."/>
            <person name="Tangen K."/>
            <person name="Lee N."/>
            <person name="Zeilmaker T."/>
            <person name="Sawkins J."/>
            <person name="McVicker G."/>
            <person name="Shah S."/>
            <person name="Gnerre S."/>
            <person name="Griggs A."/>
            <person name="Zeng Q."/>
            <person name="Bartlett K."/>
            <person name="Li W."/>
            <person name="Wang X."/>
            <person name="Heitman J."/>
            <person name="Stajich J.E."/>
            <person name="Fraser J.A."/>
            <person name="Meyer W."/>
            <person name="Carter D."/>
            <person name="Schein J."/>
            <person name="Krzywinski M."/>
            <person name="Kwon-Chung K.J."/>
            <person name="Varma A."/>
            <person name="Wang J."/>
            <person name="Brunham R."/>
            <person name="Fyfe M."/>
            <person name="Ouellette B.F."/>
            <person name="Siddiqui A."/>
            <person name="Marra M."/>
            <person name="Jones S."/>
            <person name="Holt R."/>
            <person name="Birren B.W."/>
            <person name="Galagan J.E."/>
            <person name="Cuomo C.A."/>
        </authorList>
    </citation>
    <scope>NUCLEOTIDE SEQUENCE [LARGE SCALE GENOMIC DNA]</scope>
    <source>
        <strain evidence="2 3">R265</strain>
    </source>
</reference>
<dbReference type="OrthoDB" id="2570070at2759"/>
<name>A0A095C2Q8_CRYD2</name>
<accession>A0A095C2Q8</accession>
<dbReference type="VEuPathDB" id="FungiDB:CNBG_1028"/>
<keyword evidence="3" id="KW-1185">Reference proteome</keyword>
<reference evidence="2 3" key="2">
    <citation type="journal article" date="2018" name="Proc. Natl. Acad. Sci.">
        <title>RNAi is a critical determinant of centromere evolution in closely related fungi.</title>
        <authorList>
            <person name="Yadav V."/>
            <person name="Sun S."/>
            <person name="Billmyre R.B."/>
            <person name="Thimmappa B.C."/>
            <person name="Shea T."/>
            <person name="Lintner R."/>
            <person name="Bakkeren G."/>
            <person name="Cuomo C.A."/>
            <person name="Heitman J."/>
            <person name="Sanyal K."/>
        </authorList>
    </citation>
    <scope>NUCLEOTIDE SEQUENCE [LARGE SCALE GENOMIC DNA]</scope>
    <source>
        <strain evidence="2 3">R265</strain>
    </source>
</reference>
<dbReference type="Proteomes" id="UP000029445">
    <property type="component" value="Chromosome 2"/>
</dbReference>
<evidence type="ECO:0000313" key="2">
    <source>
        <dbReference type="EMBL" id="KGB75190.1"/>
    </source>
</evidence>
<dbReference type="HOGENOM" id="CLU_927542_0_0_1"/>
<dbReference type="KEGG" id="cdeu:CNBG_1028"/>
<dbReference type="GeneID" id="88177348"/>
<evidence type="ECO:0000256" key="1">
    <source>
        <dbReference type="SAM" id="MobiDB-lite"/>
    </source>
</evidence>
<sequence length="300" mass="34957">MELPRNIVLTPTSFPTYRRRLLAHLSTHAPHLASHLLHGPAEPYRKPQDSLVHLVEAALFRPYGQLAGDQPPCALVSTTGFKVWGAQLEEWDEWARNERALREVFKMTFGREMWGRLGRMWCTKEIWEVLESEYMPSPIERQSQIVHYLRSTRLPSLATQEDMLRLWETFNALVIEARDTGLYMKEIEVVEGFLMAIGRGNLAESVKQEFFGMLDWVVENGRWRSLRRILKMRRPPILLVEAPEDIHSPDETDERSSGPTRGRTVLAEKDLNGQNQTMEHHNQCDRTEHQRRDSFDMILT</sequence>
<dbReference type="STRING" id="294750.A0A095C2Q8"/>
<dbReference type="EMBL" id="CP025760">
    <property type="protein sequence ID" value="KGB75190.1"/>
    <property type="molecule type" value="Genomic_DNA"/>
</dbReference>
<feature type="region of interest" description="Disordered" evidence="1">
    <location>
        <begin position="243"/>
        <end position="300"/>
    </location>
</feature>